<sequence length="137" mass="15888">MNEITALSSAQWYAQLAKPFFAPPAWLFGPVWSVIYVIIAISFGYVLVQVLRKRLPYSVFRPFVFNLVFNLSFMPLQFGLRSNLWASVDIVLTLLTLIWAMVNIWPRARWVALVNIGYLLWVSFATVLQLSVTWMNR</sequence>
<keyword evidence="4 6" id="KW-1133">Transmembrane helix</keyword>
<evidence type="ECO:0000313" key="8">
    <source>
        <dbReference type="Proteomes" id="UP000502041"/>
    </source>
</evidence>
<dbReference type="RefSeq" id="WP_168921675.1">
    <property type="nucleotide sequence ID" value="NZ_CP051461.1"/>
</dbReference>
<keyword evidence="3 6" id="KW-0812">Transmembrane</keyword>
<keyword evidence="5 6" id="KW-0472">Membrane</keyword>
<evidence type="ECO:0000256" key="2">
    <source>
        <dbReference type="ARBA" id="ARBA00007524"/>
    </source>
</evidence>
<keyword evidence="8" id="KW-1185">Reference proteome</keyword>
<evidence type="ECO:0000256" key="1">
    <source>
        <dbReference type="ARBA" id="ARBA00004141"/>
    </source>
</evidence>
<dbReference type="PANTHER" id="PTHR10057">
    <property type="entry name" value="PERIPHERAL-TYPE BENZODIAZEPINE RECEPTOR"/>
    <property type="match status" value="1"/>
</dbReference>
<dbReference type="EMBL" id="CP051461">
    <property type="protein sequence ID" value="QJC55878.1"/>
    <property type="molecule type" value="Genomic_DNA"/>
</dbReference>
<reference evidence="7 8" key="1">
    <citation type="submission" date="2020-04" db="EMBL/GenBank/DDBJ databases">
        <title>Complete genome of a Psychrophilic, Marine, Gas Vacuolate Bacterium Polaromonas vacuolata KCTC 22033T.</title>
        <authorList>
            <person name="Hwang K."/>
            <person name="Kim K.M."/>
        </authorList>
    </citation>
    <scope>NUCLEOTIDE SEQUENCE [LARGE SCALE GENOMIC DNA]</scope>
    <source>
        <strain evidence="7 8">KCTC 22033</strain>
    </source>
</reference>
<gene>
    <name evidence="7" type="primary">crtK-2</name>
    <name evidence="7" type="ORF">HC248_01162</name>
</gene>
<dbReference type="Gene3D" id="1.20.1260.100">
    <property type="entry name" value="TspO/MBR protein"/>
    <property type="match status" value="1"/>
</dbReference>
<accession>A0A6H2H7N7</accession>
<name>A0A6H2H7N7_9BURK</name>
<feature type="transmembrane region" description="Helical" evidence="6">
    <location>
        <begin position="25"/>
        <end position="47"/>
    </location>
</feature>
<feature type="transmembrane region" description="Helical" evidence="6">
    <location>
        <begin position="112"/>
        <end position="132"/>
    </location>
</feature>
<organism evidence="7 8">
    <name type="scientific">Polaromonas vacuolata</name>
    <dbReference type="NCBI Taxonomy" id="37448"/>
    <lineage>
        <taxon>Bacteria</taxon>
        <taxon>Pseudomonadati</taxon>
        <taxon>Pseudomonadota</taxon>
        <taxon>Betaproteobacteria</taxon>
        <taxon>Burkholderiales</taxon>
        <taxon>Comamonadaceae</taxon>
        <taxon>Polaromonas</taxon>
    </lineage>
</organism>
<dbReference type="PIRSF" id="PIRSF005859">
    <property type="entry name" value="PBR"/>
    <property type="match status" value="1"/>
</dbReference>
<feature type="transmembrane region" description="Helical" evidence="6">
    <location>
        <begin position="59"/>
        <end position="78"/>
    </location>
</feature>
<dbReference type="KEGG" id="pvac:HC248_01162"/>
<comment type="similarity">
    <text evidence="2">Belongs to the TspO/BZRP family.</text>
</comment>
<comment type="subcellular location">
    <subcellularLocation>
        <location evidence="1">Membrane</location>
        <topology evidence="1">Multi-pass membrane protein</topology>
    </subcellularLocation>
</comment>
<evidence type="ECO:0000313" key="7">
    <source>
        <dbReference type="EMBL" id="QJC55878.1"/>
    </source>
</evidence>
<dbReference type="GO" id="GO:0033013">
    <property type="term" value="P:tetrapyrrole metabolic process"/>
    <property type="evidence" value="ECO:0007669"/>
    <property type="project" value="UniProtKB-ARBA"/>
</dbReference>
<dbReference type="CDD" id="cd15904">
    <property type="entry name" value="TSPO_MBR"/>
    <property type="match status" value="1"/>
</dbReference>
<evidence type="ECO:0000256" key="3">
    <source>
        <dbReference type="ARBA" id="ARBA00022692"/>
    </source>
</evidence>
<dbReference type="AlphaFoldDB" id="A0A6H2H7N7"/>
<dbReference type="Pfam" id="PF03073">
    <property type="entry name" value="TspO_MBR"/>
    <property type="match status" value="1"/>
</dbReference>
<proteinExistence type="inferred from homology"/>
<protein>
    <submittedName>
        <fullName evidence="7">Tryptophan-rich protein TspO</fullName>
    </submittedName>
</protein>
<dbReference type="GO" id="GO:0016020">
    <property type="term" value="C:membrane"/>
    <property type="evidence" value="ECO:0007669"/>
    <property type="project" value="UniProtKB-SubCell"/>
</dbReference>
<dbReference type="PANTHER" id="PTHR10057:SF0">
    <property type="entry name" value="TRANSLOCATOR PROTEIN"/>
    <property type="match status" value="1"/>
</dbReference>
<dbReference type="FunFam" id="1.20.1260.100:FF:000001">
    <property type="entry name" value="translocator protein 2"/>
    <property type="match status" value="1"/>
</dbReference>
<dbReference type="InterPro" id="IPR004307">
    <property type="entry name" value="TspO_MBR"/>
</dbReference>
<evidence type="ECO:0000256" key="5">
    <source>
        <dbReference type="ARBA" id="ARBA00023136"/>
    </source>
</evidence>
<evidence type="ECO:0000256" key="6">
    <source>
        <dbReference type="SAM" id="Phobius"/>
    </source>
</evidence>
<feature type="transmembrane region" description="Helical" evidence="6">
    <location>
        <begin position="84"/>
        <end position="105"/>
    </location>
</feature>
<evidence type="ECO:0000256" key="4">
    <source>
        <dbReference type="ARBA" id="ARBA00022989"/>
    </source>
</evidence>
<dbReference type="InterPro" id="IPR038330">
    <property type="entry name" value="TspO/MBR-related_sf"/>
</dbReference>
<dbReference type="Proteomes" id="UP000502041">
    <property type="component" value="Chromosome"/>
</dbReference>